<dbReference type="InterPro" id="IPR049735">
    <property type="entry name" value="NovE/LmbU-like"/>
</dbReference>
<comment type="caution">
    <text evidence="2">The sequence shown here is derived from an EMBL/GenBank/DDBJ whole genome shotgun (WGS) entry which is preliminary data.</text>
</comment>
<evidence type="ECO:0000313" key="3">
    <source>
        <dbReference type="Proteomes" id="UP001500729"/>
    </source>
</evidence>
<reference evidence="3" key="1">
    <citation type="journal article" date="2019" name="Int. J. Syst. Evol. Microbiol.">
        <title>The Global Catalogue of Microorganisms (GCM) 10K type strain sequencing project: providing services to taxonomists for standard genome sequencing and annotation.</title>
        <authorList>
            <consortium name="The Broad Institute Genomics Platform"/>
            <consortium name="The Broad Institute Genome Sequencing Center for Infectious Disease"/>
            <person name="Wu L."/>
            <person name="Ma J."/>
        </authorList>
    </citation>
    <scope>NUCLEOTIDE SEQUENCE [LARGE SCALE GENOMIC DNA]</scope>
    <source>
        <strain evidence="3">JCM 10303</strain>
    </source>
</reference>
<proteinExistence type="predicted"/>
<gene>
    <name evidence="2" type="ORF">GCM10009533_48070</name>
</gene>
<organism evidence="2 3">
    <name type="scientific">Saccharopolyspora erythraea</name>
    <name type="common">Streptomyces erythraeus</name>
    <dbReference type="NCBI Taxonomy" id="1836"/>
    <lineage>
        <taxon>Bacteria</taxon>
        <taxon>Bacillati</taxon>
        <taxon>Actinomycetota</taxon>
        <taxon>Actinomycetes</taxon>
        <taxon>Pseudonocardiales</taxon>
        <taxon>Pseudonocardiaceae</taxon>
        <taxon>Saccharopolyspora</taxon>
    </lineage>
</organism>
<accession>A0ABP3NFJ2</accession>
<dbReference type="EMBL" id="BAAAGS010000036">
    <property type="protein sequence ID" value="GAA0543484.1"/>
    <property type="molecule type" value="Genomic_DNA"/>
</dbReference>
<evidence type="ECO:0000313" key="2">
    <source>
        <dbReference type="EMBL" id="GAA0543484.1"/>
    </source>
</evidence>
<evidence type="ECO:0000256" key="1">
    <source>
        <dbReference type="SAM" id="MobiDB-lite"/>
    </source>
</evidence>
<evidence type="ECO:0008006" key="4">
    <source>
        <dbReference type="Google" id="ProtNLM"/>
    </source>
</evidence>
<protein>
    <recommendedName>
        <fullName evidence="4">LmbU</fullName>
    </recommendedName>
</protein>
<feature type="compositionally biased region" description="Basic and acidic residues" evidence="1">
    <location>
        <begin position="199"/>
        <end position="212"/>
    </location>
</feature>
<sequence length="219" mass="25445">MERSGEVLATQVGLQFPHSLPFEDWERAGKKITRIVNSSAWFLGDWVVYGQARYSDRYRRAIETARLDYQTIRNYAWVARRFELSRRRDKLSFQHHAEVAALPVDQQDRWLDRAEEAGWSRNQLRQHIRNSRLAVQGAGSVERAMPAIQVTSERLERWQRAAERAGSSIESWIVANLDSAAGRVLEEADQPPRQVEAPRQTEHPPRQVEQQHRQLVARA</sequence>
<feature type="region of interest" description="Disordered" evidence="1">
    <location>
        <begin position="183"/>
        <end position="219"/>
    </location>
</feature>
<name>A0ABP3NFJ2_SACER</name>
<keyword evidence="3" id="KW-1185">Reference proteome</keyword>
<dbReference type="Proteomes" id="UP001500729">
    <property type="component" value="Unassembled WGS sequence"/>
</dbReference>
<dbReference type="NCBIfam" id="NF038070">
    <property type="entry name" value="LmbU_fam_TF"/>
    <property type="match status" value="1"/>
</dbReference>